<dbReference type="EMBL" id="NTQT01000040">
    <property type="protein sequence ID" value="PFC70307.1"/>
    <property type="molecule type" value="Genomic_DNA"/>
</dbReference>
<keyword evidence="1 4" id="KW-0479">Metal-binding</keyword>
<dbReference type="GeneID" id="300961744"/>
<evidence type="ECO:0000313" key="10">
    <source>
        <dbReference type="EMBL" id="UYW71596.1"/>
    </source>
</evidence>
<dbReference type="PIRSF" id="PIRSF028345">
    <property type="entry name" value="UCP028345"/>
    <property type="match status" value="1"/>
</dbReference>
<dbReference type="InterPro" id="IPR050212">
    <property type="entry name" value="Ntdp-like"/>
</dbReference>
<dbReference type="Proteomes" id="UP000075591">
    <property type="component" value="Unassembled WGS sequence"/>
</dbReference>
<feature type="binding site" evidence="4">
    <location>
        <position position="107"/>
    </location>
    <ligand>
        <name>Mg(2+)</name>
        <dbReference type="ChEBI" id="CHEBI:18420"/>
        <label>1</label>
    </ligand>
</feature>
<evidence type="ECO:0000313" key="14">
    <source>
        <dbReference type="Proteomes" id="UP000613452"/>
    </source>
</evidence>
<dbReference type="SMR" id="A0A063CD19"/>
<evidence type="ECO:0000313" key="8">
    <source>
        <dbReference type="EMBL" id="PFC70307.1"/>
    </source>
</evidence>
<dbReference type="OMA" id="QSYKHNG"/>
<feature type="binding site" evidence="4">
    <location>
        <position position="105"/>
    </location>
    <ligand>
        <name>Mg(2+)</name>
        <dbReference type="ChEBI" id="CHEBI:18420"/>
        <label>2</label>
    </ligand>
</feature>
<evidence type="ECO:0000313" key="7">
    <source>
        <dbReference type="EMBL" id="MBK1611241.1"/>
    </source>
</evidence>
<feature type="binding site" evidence="4">
    <location>
        <position position="123"/>
    </location>
    <ligand>
        <name>Mg(2+)</name>
        <dbReference type="ChEBI" id="CHEBI:18420"/>
        <label>2</label>
    </ligand>
</feature>
<dbReference type="GO" id="GO:0017111">
    <property type="term" value="F:ribonucleoside triphosphate phosphatase activity"/>
    <property type="evidence" value="ECO:0007669"/>
    <property type="project" value="UniProtKB-UniRule"/>
</dbReference>
<dbReference type="HAMAP" id="MF_01568">
    <property type="entry name" value="Ntdp"/>
    <property type="match status" value="1"/>
</dbReference>
<dbReference type="InterPro" id="IPR035930">
    <property type="entry name" value="FomD-like_sf"/>
</dbReference>
<evidence type="ECO:0000256" key="2">
    <source>
        <dbReference type="ARBA" id="ARBA00022801"/>
    </source>
</evidence>
<dbReference type="EMBL" id="CP109872">
    <property type="protein sequence ID" value="UYW71596.1"/>
    <property type="molecule type" value="Genomic_DNA"/>
</dbReference>
<dbReference type="SUPFAM" id="SSF159234">
    <property type="entry name" value="FomD-like"/>
    <property type="match status" value="1"/>
</dbReference>
<dbReference type="AlphaFoldDB" id="A0A063CD19"/>
<keyword evidence="2 4" id="KW-0378">Hydrolase</keyword>
<reference evidence="6 11" key="1">
    <citation type="submission" date="2015-12" db="EMBL/GenBank/DDBJ databases">
        <title>Bacillus cereus Group isolate.</title>
        <authorList>
            <person name="Kovac J."/>
        </authorList>
    </citation>
    <scope>NUCLEOTIDE SEQUENCE [LARGE SCALE GENOMIC DNA]</scope>
    <source>
        <strain evidence="6 11">FSL W8-0275</strain>
    </source>
</reference>
<dbReference type="PATRIC" id="fig|1396.419.peg.5733"/>
<feature type="binding site" evidence="4">
    <location>
        <position position="120"/>
    </location>
    <ligand>
        <name>Mg(2+)</name>
        <dbReference type="ChEBI" id="CHEBI:18420"/>
        <label>2</label>
    </ligand>
</feature>
<dbReference type="GO" id="GO:0017110">
    <property type="term" value="F:nucleoside diphosphate phosphatase activity"/>
    <property type="evidence" value="ECO:0007669"/>
    <property type="project" value="UniProtKB-UniRule"/>
</dbReference>
<comment type="cofactor">
    <cofactor evidence="4">
        <name>Mg(2+)</name>
        <dbReference type="ChEBI" id="CHEBI:18420"/>
    </cofactor>
</comment>
<keyword evidence="3 4" id="KW-0460">Magnesium</keyword>
<dbReference type="RefSeq" id="WP_000506628.1">
    <property type="nucleotide sequence ID" value="NZ_AP022857.1"/>
</dbReference>
<comment type="similarity">
    <text evidence="4">Belongs to the Ntdp family.</text>
</comment>
<evidence type="ECO:0000256" key="1">
    <source>
        <dbReference type="ARBA" id="ARBA00022723"/>
    </source>
</evidence>
<comment type="function">
    <text evidence="4">Has nucleoside phosphatase activity towards nucleoside triphosphates and nucleoside diphosphates.</text>
</comment>
<evidence type="ECO:0000313" key="13">
    <source>
        <dbReference type="Proteomes" id="UP000225766"/>
    </source>
</evidence>
<dbReference type="Proteomes" id="UP001163707">
    <property type="component" value="Chromosome"/>
</dbReference>
<comment type="catalytic activity">
    <reaction evidence="4">
        <text>a ribonucleoside 5'-diphosphate + H2O = a ribonucleoside 5'-phosphate + phosphate + H(+)</text>
        <dbReference type="Rhea" id="RHEA:36799"/>
        <dbReference type="ChEBI" id="CHEBI:15377"/>
        <dbReference type="ChEBI" id="CHEBI:15378"/>
        <dbReference type="ChEBI" id="CHEBI:43474"/>
        <dbReference type="ChEBI" id="CHEBI:57930"/>
        <dbReference type="ChEBI" id="CHEBI:58043"/>
        <dbReference type="EC" id="3.6.1.6"/>
    </reaction>
</comment>
<evidence type="ECO:0000256" key="4">
    <source>
        <dbReference type="HAMAP-Rule" id="MF_01568"/>
    </source>
</evidence>
<dbReference type="EMBL" id="LOMT01000095">
    <property type="protein sequence ID" value="KXX97104.1"/>
    <property type="molecule type" value="Genomic_DNA"/>
</dbReference>
<evidence type="ECO:0000313" key="6">
    <source>
        <dbReference type="EMBL" id="KXX97104.1"/>
    </source>
</evidence>
<evidence type="ECO:0000256" key="3">
    <source>
        <dbReference type="ARBA" id="ARBA00022842"/>
    </source>
</evidence>
<evidence type="ECO:0000313" key="9">
    <source>
        <dbReference type="EMBL" id="PGU04751.1"/>
    </source>
</evidence>
<accession>A0A063CD19</accession>
<dbReference type="InterPro" id="IPR016882">
    <property type="entry name" value="SA1684"/>
</dbReference>
<feature type="binding site" evidence="4">
    <location>
        <position position="87"/>
    </location>
    <ligand>
        <name>Mg(2+)</name>
        <dbReference type="ChEBI" id="CHEBI:18420"/>
        <label>1</label>
    </ligand>
</feature>
<dbReference type="KEGG" id="bcef:BcrFT9_00485"/>
<dbReference type="Proteomes" id="UP000225766">
    <property type="component" value="Unassembled WGS sequence"/>
</dbReference>
<dbReference type="Gene3D" id="2.40.380.10">
    <property type="entry name" value="FomD-like"/>
    <property type="match status" value="1"/>
</dbReference>
<feature type="domain" description="DUF402" evidence="5">
    <location>
        <begin position="18"/>
        <end position="156"/>
    </location>
</feature>
<comment type="catalytic activity">
    <reaction evidence="4">
        <text>a ribonucleoside 5'-triphosphate + H2O = a ribonucleoside 5'-diphosphate + phosphate + H(+)</text>
        <dbReference type="Rhea" id="RHEA:23680"/>
        <dbReference type="ChEBI" id="CHEBI:15377"/>
        <dbReference type="ChEBI" id="CHEBI:15378"/>
        <dbReference type="ChEBI" id="CHEBI:43474"/>
        <dbReference type="ChEBI" id="CHEBI:57930"/>
        <dbReference type="ChEBI" id="CHEBI:61557"/>
        <dbReference type="EC" id="3.6.1.15"/>
    </reaction>
</comment>
<dbReference type="EC" id="3.6.1.6" evidence="4"/>
<proteinExistence type="inferred from homology"/>
<evidence type="ECO:0000259" key="5">
    <source>
        <dbReference type="Pfam" id="PF04167"/>
    </source>
</evidence>
<name>A0A063CD19_BACCE</name>
<dbReference type="GO" id="GO:0000287">
    <property type="term" value="F:magnesium ion binding"/>
    <property type="evidence" value="ECO:0007669"/>
    <property type="project" value="UniProtKB-UniRule"/>
</dbReference>
<reference evidence="12 13" key="2">
    <citation type="submission" date="2017-09" db="EMBL/GenBank/DDBJ databases">
        <title>Large-scale bioinformatics analysis of Bacillus genomes uncovers conserved roles of natural products in bacterial physiology.</title>
        <authorList>
            <consortium name="Agbiome Team Llc"/>
            <person name="Bleich R.M."/>
            <person name="Grubbs K.J."/>
            <person name="Santa Maria K.C."/>
            <person name="Allen S.E."/>
            <person name="Farag S."/>
            <person name="Shank E.A."/>
            <person name="Bowers A."/>
        </authorList>
    </citation>
    <scope>NUCLEOTIDE SEQUENCE [LARGE SCALE GENOMIC DNA]</scope>
    <source>
        <strain evidence="8 12">AFS025165</strain>
        <strain evidence="9 13">AFS040105</strain>
    </source>
</reference>
<sequence length="176" mass="21009">MGFPKEGEKVQIHSYKHNGSIHRMWEETTILKGTQSLVIGANDRTVVTESDGRTWITREPAICYFHANYWFNVIGMLREEGVYYYCNLSSPFAYDSEALKYIDYDLDIKVYPDMTYTLLDEDEYEKHSQIMQYPPVIDTILKRNVAQLTQWIHQRKGPFAPDFVDMWYERYLMYRN</sequence>
<dbReference type="OrthoDB" id="1645325at2"/>
<dbReference type="NCBIfam" id="NF010183">
    <property type="entry name" value="PRK13662.1"/>
    <property type="match status" value="1"/>
</dbReference>
<feature type="active site" description="Proton donor" evidence="4">
    <location>
        <position position="23"/>
    </location>
</feature>
<dbReference type="EMBL" id="NUMG01000005">
    <property type="protein sequence ID" value="PGU04751.1"/>
    <property type="molecule type" value="Genomic_DNA"/>
</dbReference>
<reference evidence="7 14" key="3">
    <citation type="submission" date="2020-12" db="EMBL/GenBank/DDBJ databases">
        <title>Genome assembly for a thermostable protease producing Bacillus cereus MAKP1 strain isolated from chicken gut.</title>
        <authorList>
            <person name="Malaviya A."/>
        </authorList>
    </citation>
    <scope>NUCLEOTIDE SEQUENCE [LARGE SCALE GENOMIC DNA]</scope>
    <source>
        <strain evidence="7 14">MAKP1</strain>
    </source>
</reference>
<dbReference type="PANTHER" id="PTHR39159:SF1">
    <property type="entry name" value="UPF0374 PROTEIN YGAC"/>
    <property type="match status" value="1"/>
</dbReference>
<reference evidence="10" key="4">
    <citation type="submission" date="2023-02" db="EMBL/GenBank/DDBJ databases">
        <title>Complete Genome Sequence of Bacillus cereus sensu lato isolate BC38B from pepper closely related to the Bacillus anthracis clade.</title>
        <authorList>
            <person name="Abdelli M."/>
            <person name="Cerar Kisek T."/>
            <person name="Falaise C."/>
            <person name="Cumont A."/>
            <person name="Giraud M."/>
            <person name="Chatoux J."/>
            <person name="Rogee S."/>
            <person name="Dadvisard M."/>
            <person name="Larigauderie G."/>
            <person name="Raynaud F."/>
            <person name="Godic Torkar K."/>
            <person name="Ramisse V."/>
        </authorList>
    </citation>
    <scope>NUCLEOTIDE SEQUENCE</scope>
    <source>
        <strain evidence="10">BC38B</strain>
    </source>
</reference>
<dbReference type="Proteomes" id="UP000220226">
    <property type="component" value="Unassembled WGS sequence"/>
</dbReference>
<feature type="binding site" evidence="4">
    <location>
        <position position="107"/>
    </location>
    <ligand>
        <name>Mg(2+)</name>
        <dbReference type="ChEBI" id="CHEBI:18420"/>
        <label>2</label>
    </ligand>
</feature>
<dbReference type="InterPro" id="IPR007295">
    <property type="entry name" value="DUF402"/>
</dbReference>
<dbReference type="Pfam" id="PF04167">
    <property type="entry name" value="DUF402"/>
    <property type="match status" value="1"/>
</dbReference>
<protein>
    <recommendedName>
        <fullName evidence="4">Nucleoside triphosphate/diphosphate phosphatase</fullName>
        <ecNumber evidence="4">3.6.1.15</ecNumber>
        <ecNumber evidence="4">3.6.1.6</ecNumber>
    </recommendedName>
</protein>
<feature type="binding site" evidence="4">
    <location>
        <position position="103"/>
    </location>
    <ligand>
        <name>Mg(2+)</name>
        <dbReference type="ChEBI" id="CHEBI:18420"/>
        <label>1</label>
    </ligand>
</feature>
<gene>
    <name evidence="6" type="ORF">AT274_20970</name>
    <name evidence="8" type="ORF">CN290_26760</name>
    <name evidence="9" type="ORF">COD19_08210</name>
    <name evidence="7" type="ORF">JCR31_25525</name>
    <name evidence="10" type="ORF">OK229_12500</name>
</gene>
<evidence type="ECO:0000313" key="12">
    <source>
        <dbReference type="Proteomes" id="UP000220226"/>
    </source>
</evidence>
<organism evidence="6 11">
    <name type="scientific">Bacillus cereus</name>
    <dbReference type="NCBI Taxonomy" id="1396"/>
    <lineage>
        <taxon>Bacteria</taxon>
        <taxon>Bacillati</taxon>
        <taxon>Bacillota</taxon>
        <taxon>Bacilli</taxon>
        <taxon>Bacillales</taxon>
        <taxon>Bacillaceae</taxon>
        <taxon>Bacillus</taxon>
        <taxon>Bacillus cereus group</taxon>
    </lineage>
</organism>
<dbReference type="PANTHER" id="PTHR39159">
    <property type="match status" value="1"/>
</dbReference>
<dbReference type="Proteomes" id="UP000613452">
    <property type="component" value="Unassembled WGS sequence"/>
</dbReference>
<dbReference type="EC" id="3.6.1.15" evidence="4"/>
<dbReference type="eggNOG" id="COG3557">
    <property type="taxonomic scope" value="Bacteria"/>
</dbReference>
<dbReference type="EMBL" id="JAEFBZ010000001">
    <property type="protein sequence ID" value="MBK1611241.1"/>
    <property type="molecule type" value="Genomic_DNA"/>
</dbReference>
<evidence type="ECO:0000313" key="11">
    <source>
        <dbReference type="Proteomes" id="UP000075591"/>
    </source>
</evidence>